<dbReference type="InterPro" id="IPR021133">
    <property type="entry name" value="HEAT_type_2"/>
</dbReference>
<reference evidence="4 6" key="1">
    <citation type="journal article" date="2011" name="Nature">
        <title>The Medicago genome provides insight into the evolution of rhizobial symbioses.</title>
        <authorList>
            <person name="Young N.D."/>
            <person name="Debelle F."/>
            <person name="Oldroyd G.E."/>
            <person name="Geurts R."/>
            <person name="Cannon S.B."/>
            <person name="Udvardi M.K."/>
            <person name="Benedito V.A."/>
            <person name="Mayer K.F."/>
            <person name="Gouzy J."/>
            <person name="Schoof H."/>
            <person name="Van de Peer Y."/>
            <person name="Proost S."/>
            <person name="Cook D.R."/>
            <person name="Meyers B.C."/>
            <person name="Spannagl M."/>
            <person name="Cheung F."/>
            <person name="De Mita S."/>
            <person name="Krishnakumar V."/>
            <person name="Gundlach H."/>
            <person name="Zhou S."/>
            <person name="Mudge J."/>
            <person name="Bharti A.K."/>
            <person name="Murray J.D."/>
            <person name="Naoumkina M.A."/>
            <person name="Rosen B."/>
            <person name="Silverstein K.A."/>
            <person name="Tang H."/>
            <person name="Rombauts S."/>
            <person name="Zhao P.X."/>
            <person name="Zhou P."/>
            <person name="Barbe V."/>
            <person name="Bardou P."/>
            <person name="Bechner M."/>
            <person name="Bellec A."/>
            <person name="Berger A."/>
            <person name="Berges H."/>
            <person name="Bidwell S."/>
            <person name="Bisseling T."/>
            <person name="Choisne N."/>
            <person name="Couloux A."/>
            <person name="Denny R."/>
            <person name="Deshpande S."/>
            <person name="Dai X."/>
            <person name="Doyle J.J."/>
            <person name="Dudez A.M."/>
            <person name="Farmer A.D."/>
            <person name="Fouteau S."/>
            <person name="Franken C."/>
            <person name="Gibelin C."/>
            <person name="Gish J."/>
            <person name="Goldstein S."/>
            <person name="Gonzalez A.J."/>
            <person name="Green P.J."/>
            <person name="Hallab A."/>
            <person name="Hartog M."/>
            <person name="Hua A."/>
            <person name="Humphray S.J."/>
            <person name="Jeong D.H."/>
            <person name="Jing Y."/>
            <person name="Jocker A."/>
            <person name="Kenton S.M."/>
            <person name="Kim D.J."/>
            <person name="Klee K."/>
            <person name="Lai H."/>
            <person name="Lang C."/>
            <person name="Lin S."/>
            <person name="Macmil S.L."/>
            <person name="Magdelenat G."/>
            <person name="Matthews L."/>
            <person name="McCorrison J."/>
            <person name="Monaghan E.L."/>
            <person name="Mun J.H."/>
            <person name="Najar F.Z."/>
            <person name="Nicholson C."/>
            <person name="Noirot C."/>
            <person name="O'Bleness M."/>
            <person name="Paule C.R."/>
            <person name="Poulain J."/>
            <person name="Prion F."/>
            <person name="Qin B."/>
            <person name="Qu C."/>
            <person name="Retzel E.F."/>
            <person name="Riddle C."/>
            <person name="Sallet E."/>
            <person name="Samain S."/>
            <person name="Samson N."/>
            <person name="Sanders I."/>
            <person name="Saurat O."/>
            <person name="Scarpelli C."/>
            <person name="Schiex T."/>
            <person name="Segurens B."/>
            <person name="Severin A.J."/>
            <person name="Sherrier D.J."/>
            <person name="Shi R."/>
            <person name="Sims S."/>
            <person name="Singer S.R."/>
            <person name="Sinharoy S."/>
            <person name="Sterck L."/>
            <person name="Viollet A."/>
            <person name="Wang B.B."/>
            <person name="Wang K."/>
            <person name="Wang M."/>
            <person name="Wang X."/>
            <person name="Warfsmann J."/>
            <person name="Weissenbach J."/>
            <person name="White D.D."/>
            <person name="White J.D."/>
            <person name="Wiley G.B."/>
            <person name="Wincker P."/>
            <person name="Xing Y."/>
            <person name="Yang L."/>
            <person name="Yao Z."/>
            <person name="Ying F."/>
            <person name="Zhai J."/>
            <person name="Zhou L."/>
            <person name="Zuber A."/>
            <person name="Denarie J."/>
            <person name="Dixon R.A."/>
            <person name="May G.D."/>
            <person name="Schwartz D.C."/>
            <person name="Rogers J."/>
            <person name="Quetier F."/>
            <person name="Town C.D."/>
            <person name="Roe B.A."/>
        </authorList>
    </citation>
    <scope>NUCLEOTIDE SEQUENCE [LARGE SCALE GENOMIC DNA]</scope>
    <source>
        <strain evidence="4">A17</strain>
        <strain evidence="5 6">cv. Jemalong A17</strain>
    </source>
</reference>
<feature type="repeat" description="HEAT" evidence="1">
    <location>
        <begin position="225"/>
        <end position="263"/>
    </location>
</feature>
<dbReference type="SUPFAM" id="SSF48371">
    <property type="entry name" value="ARM repeat"/>
    <property type="match status" value="1"/>
</dbReference>
<dbReference type="GO" id="GO:0008017">
    <property type="term" value="F:microtubule binding"/>
    <property type="evidence" value="ECO:0000318"/>
    <property type="project" value="GO_Central"/>
</dbReference>
<reference evidence="5" key="3">
    <citation type="submission" date="2015-04" db="UniProtKB">
        <authorList>
            <consortium name="EnsemblPlants"/>
        </authorList>
    </citation>
    <scope>IDENTIFICATION</scope>
    <source>
        <strain evidence="5">cv. Jemalong A17</strain>
    </source>
</reference>
<feature type="compositionally biased region" description="Polar residues" evidence="2">
    <location>
        <begin position="342"/>
        <end position="354"/>
    </location>
</feature>
<accession>G7K6Y7</accession>
<name>G7K6Y7_MEDTR</name>
<evidence type="ECO:0000313" key="6">
    <source>
        <dbReference type="Proteomes" id="UP000002051"/>
    </source>
</evidence>
<dbReference type="HOGENOM" id="CLU_025475_0_0_1"/>
<dbReference type="EMBL" id="CM001221">
    <property type="protein sequence ID" value="AES96419.1"/>
    <property type="molecule type" value="Genomic_DNA"/>
</dbReference>
<dbReference type="eggNOG" id="ENOG502QQTY">
    <property type="taxonomic scope" value="Eukaryota"/>
</dbReference>
<feature type="region of interest" description="Disordered" evidence="2">
    <location>
        <begin position="1"/>
        <end position="21"/>
    </location>
</feature>
<dbReference type="OMA" id="TITNCLH"/>
<dbReference type="FunFam" id="1.25.10.10:FF:000549">
    <property type="entry name" value="ARM repeat superfamily protein"/>
    <property type="match status" value="1"/>
</dbReference>
<dbReference type="AlphaFoldDB" id="G7K6Y7"/>
<evidence type="ECO:0000313" key="4">
    <source>
        <dbReference type="EMBL" id="AES96419.1"/>
    </source>
</evidence>
<feature type="domain" description="TORTIFOLIA1/SINE1-2 N-terminal" evidence="3">
    <location>
        <begin position="21"/>
        <end position="294"/>
    </location>
</feature>
<dbReference type="GO" id="GO:0005874">
    <property type="term" value="C:microtubule"/>
    <property type="evidence" value="ECO:0007669"/>
    <property type="project" value="InterPro"/>
</dbReference>
<dbReference type="STRING" id="3880.G7K6Y7"/>
<dbReference type="Proteomes" id="UP000002051">
    <property type="component" value="Chromosome 5"/>
</dbReference>
<keyword evidence="6" id="KW-1185">Reference proteome</keyword>
<dbReference type="PaxDb" id="3880-AES96419"/>
<evidence type="ECO:0000259" key="3">
    <source>
        <dbReference type="Pfam" id="PF24714"/>
    </source>
</evidence>
<organism evidence="4 6">
    <name type="scientific">Medicago truncatula</name>
    <name type="common">Barrel medic</name>
    <name type="synonym">Medicago tribuloides</name>
    <dbReference type="NCBI Taxonomy" id="3880"/>
    <lineage>
        <taxon>Eukaryota</taxon>
        <taxon>Viridiplantae</taxon>
        <taxon>Streptophyta</taxon>
        <taxon>Embryophyta</taxon>
        <taxon>Tracheophyta</taxon>
        <taxon>Spermatophyta</taxon>
        <taxon>Magnoliopsida</taxon>
        <taxon>eudicotyledons</taxon>
        <taxon>Gunneridae</taxon>
        <taxon>Pentapetalae</taxon>
        <taxon>rosids</taxon>
        <taxon>fabids</taxon>
        <taxon>Fabales</taxon>
        <taxon>Fabaceae</taxon>
        <taxon>Papilionoideae</taxon>
        <taxon>50 kb inversion clade</taxon>
        <taxon>NPAAA clade</taxon>
        <taxon>Hologalegina</taxon>
        <taxon>IRL clade</taxon>
        <taxon>Trifolieae</taxon>
        <taxon>Medicago</taxon>
    </lineage>
</organism>
<dbReference type="InterPro" id="IPR057600">
    <property type="entry name" value="TORTIFOLIA1/SINE1-2_N"/>
</dbReference>
<dbReference type="Pfam" id="PF24714">
    <property type="entry name" value="TOR1L1_N"/>
    <property type="match status" value="1"/>
</dbReference>
<dbReference type="PANTHER" id="PTHR31355:SF32">
    <property type="entry name" value="TORTIFOLIA1-LIKE PROTEIN 4"/>
    <property type="match status" value="1"/>
</dbReference>
<dbReference type="EnsemblPlants" id="AES96419">
    <property type="protein sequence ID" value="AES96419"/>
    <property type="gene ID" value="MTR_5g036950"/>
</dbReference>
<feature type="compositionally biased region" description="Polar residues" evidence="2">
    <location>
        <begin position="324"/>
        <end position="334"/>
    </location>
</feature>
<dbReference type="Gene3D" id="1.25.10.10">
    <property type="entry name" value="Leucine-rich Repeat Variant"/>
    <property type="match status" value="1"/>
</dbReference>
<feature type="region of interest" description="Disordered" evidence="2">
    <location>
        <begin position="308"/>
        <end position="400"/>
    </location>
</feature>
<evidence type="ECO:0000256" key="2">
    <source>
        <dbReference type="SAM" id="MobiDB-lite"/>
    </source>
</evidence>
<reference evidence="4 6" key="2">
    <citation type="journal article" date="2014" name="BMC Genomics">
        <title>An improved genome release (version Mt4.0) for the model legume Medicago truncatula.</title>
        <authorList>
            <person name="Tang H."/>
            <person name="Krishnakumar V."/>
            <person name="Bidwell S."/>
            <person name="Rosen B."/>
            <person name="Chan A."/>
            <person name="Zhou S."/>
            <person name="Gentzbittel L."/>
            <person name="Childs K.L."/>
            <person name="Yandell M."/>
            <person name="Gundlach H."/>
            <person name="Mayer K.F."/>
            <person name="Schwartz D.C."/>
            <person name="Town C.D."/>
        </authorList>
    </citation>
    <scope>GENOME REANNOTATION</scope>
    <source>
        <strain evidence="5 6">cv. Jemalong A17</strain>
    </source>
</reference>
<evidence type="ECO:0000256" key="1">
    <source>
        <dbReference type="PROSITE-ProRule" id="PRU00103"/>
    </source>
</evidence>
<proteinExistence type="predicted"/>
<feature type="compositionally biased region" description="Polar residues" evidence="2">
    <location>
        <begin position="10"/>
        <end position="21"/>
    </location>
</feature>
<sequence>MSSRRHSLSGPPQLTATTPPNLRQRVITCLNKLSDRDTLAGATVELESIAKTLNHDTFSSFLSCIHNTDSSTKSPVRKQCVNLLTLLSKFHGDALSPFLSKMIATVLRRIHDPDTVVRSACVEAVAEMSLRITRPAFAVAFLRPFMEALTVEQDVNAQIGGALCLAAAVEAAPEVDVELLRRNTLPRLGKVLKTESCKAKAPVLVLIGSVVSVGGAASRGTMNWLVPYLVELLGSEDWTVRKASAEALGKVASVERDFATQHKVLCLESLQNRRFDKVKVVRETMNRVLDMWKEVKDVSENVSSPVKSACASVGTDDGNGRCGTRSSPVGSKFSQPKKMVPSNRSPPSTGSILSSGKRESPLNNNDKNSRMGMLHQQAHKKLSDEKLESPISKSSLSNMTKEDDIKRCDFEASKPAPNQNATNLRADVKRVFGNKMSDEKIRKFGGSKARVVPCYDDDDLETDVTVNNDNEICESPQDVEDLSLIRDQLVQIENQQSNLLDLLQRFIGTSQNGMNLLETRVYGLEMALDEISYDLAVSSGRIPNTDAIDDMCCKLPGTDFLSSKFWKKTDSRYTTSRLSFGSSASTNLVHNATDRNGSKEIFTTNSKRFQHRRDEGGSFMNPLAEIQSNLKGSSGQHSYKISKNFAQDAGSAQSNSSSRFDGISSTIEVLRNQNIRSLGHLPLAADRKESDYAVFGGIPHLRYMCSKTTILNKHDNNWSNNMCDPRVKDVCVVWMNTEIQNTNIKRLTHN</sequence>
<gene>
    <name evidence="4" type="ordered locus">MTR_5g036950</name>
</gene>
<dbReference type="PROSITE" id="PS50077">
    <property type="entry name" value="HEAT_REPEAT"/>
    <property type="match status" value="1"/>
</dbReference>
<dbReference type="InterPro" id="IPR011989">
    <property type="entry name" value="ARM-like"/>
</dbReference>
<dbReference type="PANTHER" id="PTHR31355">
    <property type="entry name" value="MICROTUBULE-ASSOCIATED PROTEIN TORTIFOLIA1"/>
    <property type="match status" value="1"/>
</dbReference>
<evidence type="ECO:0000313" key="5">
    <source>
        <dbReference type="EnsemblPlants" id="AES96419"/>
    </source>
</evidence>
<protein>
    <submittedName>
        <fullName evidence="4">Microtubule-associated TORTIFOLIA-like protein</fullName>
    </submittedName>
</protein>
<dbReference type="InterPro" id="IPR033337">
    <property type="entry name" value="TORTIFOLIA1/SINE1-2"/>
</dbReference>
<dbReference type="InterPro" id="IPR016024">
    <property type="entry name" value="ARM-type_fold"/>
</dbReference>